<dbReference type="AlphaFoldDB" id="A0AA46BLN7"/>
<dbReference type="Proteomes" id="UP000254118">
    <property type="component" value="Unassembled WGS sequence"/>
</dbReference>
<evidence type="ECO:0000313" key="2">
    <source>
        <dbReference type="Proteomes" id="UP000254118"/>
    </source>
</evidence>
<accession>A0AA46BLN7</accession>
<comment type="caution">
    <text evidence="1">The sequence shown here is derived from an EMBL/GenBank/DDBJ whole genome shotgun (WGS) entry which is preliminary data.</text>
</comment>
<reference evidence="1 2" key="1">
    <citation type="submission" date="2018-06" db="EMBL/GenBank/DDBJ databases">
        <authorList>
            <consortium name="Pathogen Informatics"/>
            <person name="Doyle S."/>
        </authorList>
    </citation>
    <scope>NUCLEOTIDE SEQUENCE [LARGE SCALE GENOMIC DNA]</scope>
    <source>
        <strain evidence="1 2">NCTC7915</strain>
    </source>
</reference>
<dbReference type="EMBL" id="UFYA01000001">
    <property type="protein sequence ID" value="STD04909.1"/>
    <property type="molecule type" value="Genomic_DNA"/>
</dbReference>
<evidence type="ECO:0000313" key="1">
    <source>
        <dbReference type="EMBL" id="STD04909.1"/>
    </source>
</evidence>
<organism evidence="1 2">
    <name type="scientific">Dermatophilus congolensis</name>
    <dbReference type="NCBI Taxonomy" id="1863"/>
    <lineage>
        <taxon>Bacteria</taxon>
        <taxon>Bacillati</taxon>
        <taxon>Actinomycetota</taxon>
        <taxon>Actinomycetes</taxon>
        <taxon>Micrococcales</taxon>
        <taxon>Dermatophilaceae</taxon>
        <taxon>Dermatophilus</taxon>
    </lineage>
</organism>
<protein>
    <submittedName>
        <fullName evidence="1">Uncharacterized protein</fullName>
    </submittedName>
</protein>
<sequence length="92" mass="9450">MGRRWGVGTVAAFPGAVGRVGVGVSCGKSTSVNCPLGRFPPGAGGVWRGWRCGSGVAGRVVGWGCARMGESRSRVVLPVVVRWVGERVVGVI</sequence>
<name>A0AA46BLN7_9MICO</name>
<gene>
    <name evidence="1" type="ORF">NCTC7915_00336</name>
</gene>
<proteinExistence type="predicted"/>